<keyword evidence="4" id="KW-1185">Reference proteome</keyword>
<organism evidence="3 4">
    <name type="scientific">[Torrubiella] hemipterigena</name>
    <dbReference type="NCBI Taxonomy" id="1531966"/>
    <lineage>
        <taxon>Eukaryota</taxon>
        <taxon>Fungi</taxon>
        <taxon>Dikarya</taxon>
        <taxon>Ascomycota</taxon>
        <taxon>Pezizomycotina</taxon>
        <taxon>Sordariomycetes</taxon>
        <taxon>Hypocreomycetidae</taxon>
        <taxon>Hypocreales</taxon>
        <taxon>Clavicipitaceae</taxon>
        <taxon>Clavicipitaceae incertae sedis</taxon>
        <taxon>'Torrubiella' clade</taxon>
    </lineage>
</organism>
<dbReference type="Proteomes" id="UP000039046">
    <property type="component" value="Unassembled WGS sequence"/>
</dbReference>
<evidence type="ECO:0000313" key="3">
    <source>
        <dbReference type="EMBL" id="CEJ87461.1"/>
    </source>
</evidence>
<evidence type="ECO:0000256" key="1">
    <source>
        <dbReference type="SAM" id="MobiDB-lite"/>
    </source>
</evidence>
<dbReference type="AlphaFoldDB" id="A0A0A1SV74"/>
<keyword evidence="2" id="KW-0472">Membrane</keyword>
<proteinExistence type="predicted"/>
<evidence type="ECO:0000313" key="4">
    <source>
        <dbReference type="Proteomes" id="UP000039046"/>
    </source>
</evidence>
<dbReference type="EMBL" id="CDHN01000002">
    <property type="protein sequence ID" value="CEJ87461.1"/>
    <property type="molecule type" value="Genomic_DNA"/>
</dbReference>
<sequence length="187" mass="20300">MSFFRQVQALTWKNLLVVAFRHPVGFLLTFYCAPIAILIVLAMMPTWILGNLGRLSRLESPSGLTTLNNAIFGGQKLVISQTPNLGADALAVITKITQSVDKDKLILFHEPVSRLGEVCNPRGNECFAVVRFMDSPETAIDGASGRNATWNYNIRTNSVATPGHKGSDESVLLPSKQPSTAPSPTPH</sequence>
<keyword evidence="2" id="KW-1133">Transmembrane helix</keyword>
<accession>A0A0A1SV74</accession>
<name>A0A0A1SV74_9HYPO</name>
<dbReference type="STRING" id="1531966.A0A0A1SV74"/>
<gene>
    <name evidence="3" type="ORF">VHEMI04422</name>
</gene>
<feature type="transmembrane region" description="Helical" evidence="2">
    <location>
        <begin position="24"/>
        <end position="49"/>
    </location>
</feature>
<feature type="region of interest" description="Disordered" evidence="1">
    <location>
        <begin position="160"/>
        <end position="187"/>
    </location>
</feature>
<protein>
    <submittedName>
        <fullName evidence="3">Uncharacterized protein</fullName>
    </submittedName>
</protein>
<keyword evidence="2" id="KW-0812">Transmembrane</keyword>
<evidence type="ECO:0000256" key="2">
    <source>
        <dbReference type="SAM" id="Phobius"/>
    </source>
</evidence>
<dbReference type="HOGENOM" id="CLU_1448686_0_0_1"/>
<reference evidence="3 4" key="1">
    <citation type="journal article" date="2015" name="Genome Announc.">
        <title>Draft Genome Sequence and Gene Annotation of the Entomopathogenic Fungus Verticillium hemipterigenum.</title>
        <authorList>
            <person name="Horn F."/>
            <person name="Habel A."/>
            <person name="Scharf D.H."/>
            <person name="Dworschak J."/>
            <person name="Brakhage A.A."/>
            <person name="Guthke R."/>
            <person name="Hertweck C."/>
            <person name="Linde J."/>
        </authorList>
    </citation>
    <scope>NUCLEOTIDE SEQUENCE [LARGE SCALE GENOMIC DNA]</scope>
</reference>